<dbReference type="OrthoDB" id="10022108at2759"/>
<evidence type="ECO:0000313" key="2">
    <source>
        <dbReference type="Proteomes" id="UP000494106"/>
    </source>
</evidence>
<dbReference type="Proteomes" id="UP000494106">
    <property type="component" value="Unassembled WGS sequence"/>
</dbReference>
<dbReference type="EMBL" id="CADEBC010000991">
    <property type="protein sequence ID" value="CAB3262512.1"/>
    <property type="molecule type" value="Genomic_DNA"/>
</dbReference>
<accession>A0A8S1BR23</accession>
<gene>
    <name evidence="1" type="ORF">APLA_LOCUS18454</name>
</gene>
<comment type="caution">
    <text evidence="1">The sequence shown here is derived from an EMBL/GenBank/DDBJ whole genome shotgun (WGS) entry which is preliminary data.</text>
</comment>
<keyword evidence="2" id="KW-1185">Reference proteome</keyword>
<evidence type="ECO:0000313" key="1">
    <source>
        <dbReference type="EMBL" id="CAB3262512.1"/>
    </source>
</evidence>
<dbReference type="AlphaFoldDB" id="A0A8S1BR23"/>
<sequence>MVFATKEEREKAKQKLAKKGNGLMVEEVKNKDPLVTLKDVLSANTDEDILKALKNQNRPIFEDIAEGDDRVAVKYRRKGRNQHIGHVVLSVSPKIWKRVTDRGCNKAIVGCRCVTTRPKMCEGRCGRAGSRQGLRM</sequence>
<reference evidence="1 2" key="1">
    <citation type="submission" date="2020-04" db="EMBL/GenBank/DDBJ databases">
        <authorList>
            <person name="Wallbank WR R."/>
            <person name="Pardo Diaz C."/>
            <person name="Kozak K."/>
            <person name="Martin S."/>
            <person name="Jiggins C."/>
            <person name="Moest M."/>
            <person name="Warren A I."/>
            <person name="Byers J.R.P. K."/>
            <person name="Montejo-Kovacevich G."/>
            <person name="Yen C E."/>
        </authorList>
    </citation>
    <scope>NUCLEOTIDE SEQUENCE [LARGE SCALE GENOMIC DNA]</scope>
</reference>
<name>A0A8S1BR23_ARCPL</name>
<proteinExistence type="predicted"/>
<protein>
    <submittedName>
        <fullName evidence="1">Uncharacterized protein</fullName>
    </submittedName>
</protein>
<organism evidence="1 2">
    <name type="scientific">Arctia plantaginis</name>
    <name type="common">Wood tiger moth</name>
    <name type="synonym">Phalaena plantaginis</name>
    <dbReference type="NCBI Taxonomy" id="874455"/>
    <lineage>
        <taxon>Eukaryota</taxon>
        <taxon>Metazoa</taxon>
        <taxon>Ecdysozoa</taxon>
        <taxon>Arthropoda</taxon>
        <taxon>Hexapoda</taxon>
        <taxon>Insecta</taxon>
        <taxon>Pterygota</taxon>
        <taxon>Neoptera</taxon>
        <taxon>Endopterygota</taxon>
        <taxon>Lepidoptera</taxon>
        <taxon>Glossata</taxon>
        <taxon>Ditrysia</taxon>
        <taxon>Noctuoidea</taxon>
        <taxon>Erebidae</taxon>
        <taxon>Arctiinae</taxon>
        <taxon>Arctia</taxon>
    </lineage>
</organism>